<dbReference type="Proteomes" id="UP001226091">
    <property type="component" value="Chromosome"/>
</dbReference>
<keyword evidence="2" id="KW-1185">Reference proteome</keyword>
<dbReference type="EMBL" id="CP126116">
    <property type="protein sequence ID" value="WHZ56645.1"/>
    <property type="molecule type" value="Genomic_DNA"/>
</dbReference>
<gene>
    <name evidence="1" type="ORF">QLQ22_18385</name>
</gene>
<proteinExistence type="predicted"/>
<reference evidence="2" key="1">
    <citation type="journal article" date="2025" name="Aquaculture">
        <title>Assessment of the bioflocculant production and safety properties of Metabacillus hrfriensis sp. nov. based on phenotypic and whole-genome sequencing analysis.</title>
        <authorList>
            <person name="Zhang R."/>
            <person name="Zhao Z."/>
            <person name="Luo L."/>
            <person name="Wang S."/>
            <person name="Guo K."/>
            <person name="Xu W."/>
        </authorList>
    </citation>
    <scope>NUCLEOTIDE SEQUENCE [LARGE SCALE GENOMIC DNA]</scope>
    <source>
        <strain evidence="2">CT-WN-B3</strain>
    </source>
</reference>
<evidence type="ECO:0000313" key="1">
    <source>
        <dbReference type="EMBL" id="WHZ56645.1"/>
    </source>
</evidence>
<accession>A0ACD4R832</accession>
<evidence type="ECO:0000313" key="2">
    <source>
        <dbReference type="Proteomes" id="UP001226091"/>
    </source>
</evidence>
<name>A0ACD4R832_9BACI</name>
<organism evidence="1 2">
    <name type="scientific">Metabacillus hrfriensis</name>
    <dbReference type="NCBI Taxonomy" id="3048891"/>
    <lineage>
        <taxon>Bacteria</taxon>
        <taxon>Bacillati</taxon>
        <taxon>Bacillota</taxon>
        <taxon>Bacilli</taxon>
        <taxon>Bacillales</taxon>
        <taxon>Bacillaceae</taxon>
        <taxon>Metabacillus</taxon>
    </lineage>
</organism>
<protein>
    <submittedName>
        <fullName evidence="1">PRC-barrel domain-containing protein</fullName>
    </submittedName>
</protein>
<sequence>MFGKGEFLLRTFTELRGMPVVDVEDGSIAGFVSDACFDANGSFIGLLINEKGIFRKGRIVPAETICTIGKDGIMVNGRSSLKSMSEFREAYFLQSHRRIQYKAVYSTEGEKLGLLADVYFSEQVGTIVAYELTDGFFADMMEGKRKLDPPGSLTISKDAIVMDFIH</sequence>